<reference evidence="1" key="1">
    <citation type="submission" date="2020-02" db="EMBL/GenBank/DDBJ databases">
        <authorList>
            <person name="Meier V. D."/>
        </authorList>
    </citation>
    <scope>NUCLEOTIDE SEQUENCE</scope>
    <source>
        <strain evidence="1">AVDCRST_MAG31</strain>
    </source>
</reference>
<dbReference type="AlphaFoldDB" id="A0A6J4TCC3"/>
<proteinExistence type="predicted"/>
<gene>
    <name evidence="1" type="ORF">AVDCRST_MAG31-1488</name>
</gene>
<evidence type="ECO:0000313" key="1">
    <source>
        <dbReference type="EMBL" id="CAA9519471.1"/>
    </source>
</evidence>
<dbReference type="PROSITE" id="PS51257">
    <property type="entry name" value="PROKAR_LIPOPROTEIN"/>
    <property type="match status" value="1"/>
</dbReference>
<sequence length="118" mass="12198">MRRLLPALAALGLAACATPSDRIADALVGYGIAPAQAQCVGARLEQRLSIGQLRELGRLARAYRENDPNPGALTVTDLVRVTSQVNDPRVPVEVGRAAAGCGLIGAGPLGMLNALTRS</sequence>
<name>A0A6J4TCC3_9SPHN</name>
<accession>A0A6J4TCC3</accession>
<protein>
    <recommendedName>
        <fullName evidence="2">Lipoprotein</fullName>
    </recommendedName>
</protein>
<dbReference type="EMBL" id="CADCWA010000105">
    <property type="protein sequence ID" value="CAA9519471.1"/>
    <property type="molecule type" value="Genomic_DNA"/>
</dbReference>
<dbReference type="RefSeq" id="WP_294169485.1">
    <property type="nucleotide sequence ID" value="NZ_CADCWA010000105.1"/>
</dbReference>
<evidence type="ECO:0008006" key="2">
    <source>
        <dbReference type="Google" id="ProtNLM"/>
    </source>
</evidence>
<organism evidence="1">
    <name type="scientific">uncultured Sphingomonas sp</name>
    <dbReference type="NCBI Taxonomy" id="158754"/>
    <lineage>
        <taxon>Bacteria</taxon>
        <taxon>Pseudomonadati</taxon>
        <taxon>Pseudomonadota</taxon>
        <taxon>Alphaproteobacteria</taxon>
        <taxon>Sphingomonadales</taxon>
        <taxon>Sphingomonadaceae</taxon>
        <taxon>Sphingomonas</taxon>
        <taxon>environmental samples</taxon>
    </lineage>
</organism>